<keyword evidence="1" id="KW-0812">Transmembrane</keyword>
<reference evidence="3" key="1">
    <citation type="submission" date="2009-11" db="EMBL/GenBank/DDBJ databases">
        <authorList>
            <consortium name="Porcine genome sequencing project"/>
        </authorList>
    </citation>
    <scope>NUCLEOTIDE SEQUENCE [LARGE SCALE GENOMIC DNA]</scope>
    <source>
        <strain evidence="3">Duroc</strain>
    </source>
</reference>
<organism evidence="2 3">
    <name type="scientific">Sus scrofa</name>
    <name type="common">Pig</name>
    <dbReference type="NCBI Taxonomy" id="9823"/>
    <lineage>
        <taxon>Eukaryota</taxon>
        <taxon>Metazoa</taxon>
        <taxon>Chordata</taxon>
        <taxon>Craniata</taxon>
        <taxon>Vertebrata</taxon>
        <taxon>Euteleostomi</taxon>
        <taxon>Mammalia</taxon>
        <taxon>Eutheria</taxon>
        <taxon>Laurasiatheria</taxon>
        <taxon>Artiodactyla</taxon>
        <taxon>Suina</taxon>
        <taxon>Suidae</taxon>
        <taxon>Sus</taxon>
    </lineage>
</organism>
<sequence>MNTGFMYNTMSSASNDHFTSSLLIWIYYISLSCLIAVTRTSSTMLNRRGESGHPCLILDFSRKTFSFSPLSIMLAVGVSSVAFTNIDFRVRLGLKF</sequence>
<reference evidence="2" key="3">
    <citation type="submission" date="2025-08" db="UniProtKB">
        <authorList>
            <consortium name="Ensembl"/>
        </authorList>
    </citation>
    <scope>IDENTIFICATION</scope>
</reference>
<dbReference type="AlphaFoldDB" id="A0A5G2R3A3"/>
<dbReference type="Proteomes" id="UP000008227">
    <property type="component" value="Chromosome 1"/>
</dbReference>
<proteinExistence type="predicted"/>
<dbReference type="Bgee" id="ENSSSCG00000046076">
    <property type="expression patterns" value="Expressed in pituitary gland and 4 other cell types or tissues"/>
</dbReference>
<feature type="transmembrane region" description="Helical" evidence="1">
    <location>
        <begin position="67"/>
        <end position="86"/>
    </location>
</feature>
<keyword evidence="1" id="KW-1133">Transmembrane helix</keyword>
<accession>A0A5G2R3A3</accession>
<evidence type="ECO:0000313" key="2">
    <source>
        <dbReference type="Ensembl" id="ENSSSCP00000065029.1"/>
    </source>
</evidence>
<protein>
    <submittedName>
        <fullName evidence="2">Uncharacterized protein</fullName>
    </submittedName>
</protein>
<keyword evidence="3" id="KW-1185">Reference proteome</keyword>
<feature type="transmembrane region" description="Helical" evidence="1">
    <location>
        <begin position="20"/>
        <end position="38"/>
    </location>
</feature>
<keyword evidence="1" id="KW-0472">Membrane</keyword>
<dbReference type="Ensembl" id="ENSSSCT00000088350.1">
    <property type="protein sequence ID" value="ENSSSCP00000065029.1"/>
    <property type="gene ID" value="ENSSSCG00000046076.1"/>
</dbReference>
<reference evidence="2" key="2">
    <citation type="journal article" date="2020" name="Gigascience">
        <title>An improved pig reference genome sequence to enable pig genetics and genomics research.</title>
        <authorList>
            <person name="Warr A."/>
            <person name="Affara N."/>
            <person name="Aken B."/>
            <person name="Beiki H."/>
            <person name="Bickhart D.M."/>
            <person name="Billis K."/>
            <person name="Chow W."/>
            <person name="Eory L."/>
            <person name="Finlayson H.A."/>
            <person name="Flicek P."/>
            <person name="Giron C.G."/>
            <person name="Griffin D.K."/>
            <person name="Hall R."/>
            <person name="Hannum G."/>
            <person name="Hourlier T."/>
            <person name="Howe K."/>
            <person name="Hume D.A."/>
            <person name="Izuogu O."/>
            <person name="Kim K."/>
            <person name="Koren S."/>
            <person name="Liu H."/>
            <person name="Manchanda N."/>
            <person name="Martin F.J."/>
            <person name="Nonneman D.J."/>
            <person name="O'Connor R.E."/>
            <person name="Phillippy A.M."/>
            <person name="Rohrer G.A."/>
            <person name="Rosen B.D."/>
            <person name="Rund L.A."/>
            <person name="Sargent C.A."/>
            <person name="Schook L.B."/>
            <person name="Schroeder S.G."/>
            <person name="Schwartz A.S."/>
            <person name="Skinner B.M."/>
            <person name="Talbot R."/>
            <person name="Tseng E."/>
            <person name="Tuggle C.K."/>
            <person name="Watson M."/>
            <person name="Smith T.P.L."/>
            <person name="Archibald A.L."/>
        </authorList>
    </citation>
    <scope>NUCLEOTIDE SEQUENCE [LARGE SCALE GENOMIC DNA]</scope>
    <source>
        <strain evidence="2">Duroc</strain>
    </source>
</reference>
<evidence type="ECO:0000256" key="1">
    <source>
        <dbReference type="SAM" id="Phobius"/>
    </source>
</evidence>
<reference evidence="2" key="4">
    <citation type="submission" date="2025-09" db="UniProtKB">
        <authorList>
            <consortium name="Ensembl"/>
        </authorList>
    </citation>
    <scope>IDENTIFICATION</scope>
</reference>
<name>A0A5G2R3A3_PIG</name>
<dbReference type="InParanoid" id="A0A5G2R3A3"/>
<evidence type="ECO:0000313" key="3">
    <source>
        <dbReference type="Proteomes" id="UP000008227"/>
    </source>
</evidence>
<dbReference type="GeneTree" id="ENSGT01150000289125"/>